<sequence>MKIAVIGASGHIGSAVVREARERGHEITAVARDASSLGGGVDADVLDRESIAEVLAGHDAVVLAVKGPETVPEAVRTLIDVLPGIGVRRLLVVGGGGSLEHAPGQRFVDSPNFPKEYLAEARAQGEALELLRAEGGALDWSYASPPPVHLVDGERTGAYRVKAGDTPIGGPDTRITVPDFAAALVDTLEERAFVRERFTAGYQ</sequence>
<accession>A0A243RYK9</accession>
<dbReference type="InterPro" id="IPR016040">
    <property type="entry name" value="NAD(P)-bd_dom"/>
</dbReference>
<evidence type="ECO:0000313" key="3">
    <source>
        <dbReference type="Proteomes" id="UP000194761"/>
    </source>
</evidence>
<dbReference type="EMBL" id="NGFP01000001">
    <property type="protein sequence ID" value="OUD00070.1"/>
    <property type="molecule type" value="Genomic_DNA"/>
</dbReference>
<organism evidence="2 3">
    <name type="scientific">Streptosporangium minutum</name>
    <dbReference type="NCBI Taxonomy" id="569862"/>
    <lineage>
        <taxon>Bacteria</taxon>
        <taxon>Bacillati</taxon>
        <taxon>Actinomycetota</taxon>
        <taxon>Actinomycetes</taxon>
        <taxon>Streptosporangiales</taxon>
        <taxon>Streptosporangiaceae</taxon>
        <taxon>Streptosporangium</taxon>
    </lineage>
</organism>
<name>A0A243RYK9_9ACTN</name>
<dbReference type="AlphaFoldDB" id="A0A243RYK9"/>
<dbReference type="SUPFAM" id="SSF51735">
    <property type="entry name" value="NAD(P)-binding Rossmann-fold domains"/>
    <property type="match status" value="1"/>
</dbReference>
<dbReference type="Proteomes" id="UP000194761">
    <property type="component" value="Unassembled WGS sequence"/>
</dbReference>
<keyword evidence="3" id="KW-1185">Reference proteome</keyword>
<protein>
    <recommendedName>
        <fullName evidence="1">NAD(P)-binding domain-containing protein</fullName>
    </recommendedName>
</protein>
<evidence type="ECO:0000259" key="1">
    <source>
        <dbReference type="Pfam" id="PF13460"/>
    </source>
</evidence>
<comment type="caution">
    <text evidence="2">The sequence shown here is derived from an EMBL/GenBank/DDBJ whole genome shotgun (WGS) entry which is preliminary data.</text>
</comment>
<dbReference type="InterPro" id="IPR051606">
    <property type="entry name" value="Polyketide_Oxido-like"/>
</dbReference>
<dbReference type="PANTHER" id="PTHR43355:SF2">
    <property type="entry name" value="FLAVIN REDUCTASE (NADPH)"/>
    <property type="match status" value="1"/>
</dbReference>
<dbReference type="PANTHER" id="PTHR43355">
    <property type="entry name" value="FLAVIN REDUCTASE (NADPH)"/>
    <property type="match status" value="1"/>
</dbReference>
<proteinExistence type="predicted"/>
<dbReference type="Gene3D" id="3.40.50.720">
    <property type="entry name" value="NAD(P)-binding Rossmann-like Domain"/>
    <property type="match status" value="1"/>
</dbReference>
<dbReference type="Pfam" id="PF13460">
    <property type="entry name" value="NAD_binding_10"/>
    <property type="match status" value="1"/>
</dbReference>
<gene>
    <name evidence="2" type="ORF">CA984_00015</name>
</gene>
<dbReference type="InterPro" id="IPR036291">
    <property type="entry name" value="NAD(P)-bd_dom_sf"/>
</dbReference>
<reference evidence="2 3" key="1">
    <citation type="submission" date="2017-05" db="EMBL/GenBank/DDBJ databases">
        <title>Biotechnological potential of actinobacteria isolated from South African environments.</title>
        <authorList>
            <person name="Le Roes-Hill M."/>
            <person name="Prins A."/>
            <person name="Durrell K.A."/>
        </authorList>
    </citation>
    <scope>NUCLEOTIDE SEQUENCE [LARGE SCALE GENOMIC DNA]</scope>
    <source>
        <strain evidence="2">M26</strain>
    </source>
</reference>
<dbReference type="GO" id="GO:0016646">
    <property type="term" value="F:oxidoreductase activity, acting on the CH-NH group of donors, NAD or NADP as acceptor"/>
    <property type="evidence" value="ECO:0007669"/>
    <property type="project" value="TreeGrafter"/>
</dbReference>
<dbReference type="RefSeq" id="WP_086566362.1">
    <property type="nucleotide sequence ID" value="NZ_NGFP01000001.1"/>
</dbReference>
<evidence type="ECO:0000313" key="2">
    <source>
        <dbReference type="EMBL" id="OUD00070.1"/>
    </source>
</evidence>
<feature type="domain" description="NAD(P)-binding" evidence="1">
    <location>
        <begin position="7"/>
        <end position="190"/>
    </location>
</feature>